<keyword evidence="4" id="KW-0472">Membrane</keyword>
<evidence type="ECO:0000256" key="2">
    <source>
        <dbReference type="ARBA" id="ARBA00022840"/>
    </source>
</evidence>
<dbReference type="InterPro" id="IPR027417">
    <property type="entry name" value="P-loop_NTPase"/>
</dbReference>
<dbReference type="EMBL" id="JAUTWS010000084">
    <property type="protein sequence ID" value="MDO9713367.1"/>
    <property type="molecule type" value="Genomic_DNA"/>
</dbReference>
<dbReference type="InterPro" id="IPR050445">
    <property type="entry name" value="Bact_polysacc_biosynth/exp"/>
</dbReference>
<gene>
    <name evidence="5" type="ORF">Q7A36_33875</name>
</gene>
<dbReference type="PANTHER" id="PTHR32309:SF13">
    <property type="entry name" value="FERRIC ENTEROBACTIN TRANSPORT PROTEIN FEPE"/>
    <property type="match status" value="1"/>
</dbReference>
<evidence type="ECO:0000256" key="1">
    <source>
        <dbReference type="ARBA" id="ARBA00022741"/>
    </source>
</evidence>
<keyword evidence="3" id="KW-0175">Coiled coil</keyword>
<proteinExistence type="predicted"/>
<feature type="transmembrane region" description="Helical" evidence="4">
    <location>
        <begin position="40"/>
        <end position="57"/>
    </location>
</feature>
<feature type="coiled-coil region" evidence="3">
    <location>
        <begin position="351"/>
        <end position="416"/>
    </location>
</feature>
<organism evidence="5 6">
    <name type="scientific">Paracraurococcus lichenis</name>
    <dbReference type="NCBI Taxonomy" id="3064888"/>
    <lineage>
        <taxon>Bacteria</taxon>
        <taxon>Pseudomonadati</taxon>
        <taxon>Pseudomonadota</taxon>
        <taxon>Alphaproteobacteria</taxon>
        <taxon>Acetobacterales</taxon>
        <taxon>Roseomonadaceae</taxon>
        <taxon>Paracraurococcus</taxon>
    </lineage>
</organism>
<dbReference type="RefSeq" id="WP_305108224.1">
    <property type="nucleotide sequence ID" value="NZ_JAUTWS010000084.1"/>
</dbReference>
<dbReference type="CDD" id="cd05387">
    <property type="entry name" value="BY-kinase"/>
    <property type="match status" value="1"/>
</dbReference>
<dbReference type="SUPFAM" id="SSF52540">
    <property type="entry name" value="P-loop containing nucleoside triphosphate hydrolases"/>
    <property type="match status" value="1"/>
</dbReference>
<keyword evidence="4" id="KW-0812">Transmembrane</keyword>
<evidence type="ECO:0000313" key="5">
    <source>
        <dbReference type="EMBL" id="MDO9713367.1"/>
    </source>
</evidence>
<evidence type="ECO:0000256" key="4">
    <source>
        <dbReference type="SAM" id="Phobius"/>
    </source>
</evidence>
<keyword evidence="4" id="KW-1133">Transmembrane helix</keyword>
<dbReference type="PANTHER" id="PTHR32309">
    <property type="entry name" value="TYROSINE-PROTEIN KINASE"/>
    <property type="match status" value="1"/>
</dbReference>
<evidence type="ECO:0000256" key="3">
    <source>
        <dbReference type="SAM" id="Coils"/>
    </source>
</evidence>
<keyword evidence="2" id="KW-0067">ATP-binding</keyword>
<evidence type="ECO:0000313" key="6">
    <source>
        <dbReference type="Proteomes" id="UP001243009"/>
    </source>
</evidence>
<dbReference type="Proteomes" id="UP001243009">
    <property type="component" value="Unassembled WGS sequence"/>
</dbReference>
<reference evidence="5 6" key="1">
    <citation type="submission" date="2023-08" db="EMBL/GenBank/DDBJ databases">
        <title>The draft genome sequence of Paracraurococcus sp. LOR1-02.</title>
        <authorList>
            <person name="Kingkaew E."/>
            <person name="Tanasupawat S."/>
        </authorList>
    </citation>
    <scope>NUCLEOTIDE SEQUENCE [LARGE SCALE GENOMIC DNA]</scope>
    <source>
        <strain evidence="5 6">LOR1-02</strain>
    </source>
</reference>
<keyword evidence="6" id="KW-1185">Reference proteome</keyword>
<comment type="caution">
    <text evidence="5">The sequence shown here is derived from an EMBL/GenBank/DDBJ whole genome shotgun (WGS) entry which is preliminary data.</text>
</comment>
<sequence length="743" mass="81375">MPDTVDITADSGSNSAALPYKLERQVGGATPIQMALRHKWSILLFALVMAGIGAAFVQQLPKRYTADLAFMLDLRQPRLLQGENLLPNQQLDVESLRTKMEMLRSPRLAEQVVKQLNLTRKPEFCAELATSGKWPNRVWSAITGEVDDRADDESCDLTTAEAVNILLGNVSAYSDGRSYIIHILAEAGRPDLAAEIANTYGKEFVSQELRDATDLAAEATGWLSNYVAQIRTQMLAADAAADEYRRTYQLDPVRGETIVAQRLSELNSQLTVASSELVSKEGVLRQLRSLADGGQSELTASIVAAPVLQRLIERYNHFVDTEASIRSRLGPSHPDVRASASQIEQARQQIRSEAARTIAALSGEVAALQERRASIAEEARNLQAQFTTEGQAGARLRELERDAKSMRTLYEGAASRLREIEVEHGFQRPNARVVVEASPPKVPSYPRTKMMVAGIFLASIGVGAGLAFVRSMTSNVYRNPDQIEEHTGLRVLGLFPKPIRNQAPHDVVVEAPQSVRAEALHSILISLTGRPSMRNKQRGRVVLVTSALPGEGKTSFSLALGRCAMQSGISAALIECDFRKPRISSLITAPEKAEPAPAILQQSTFGGLQVQVMKDQHGGLAVLASPNPARDPRRALAEQALPDLIRDMQKRHDLVILDTPPVLAVSDALRLTFLADDVVLMVNWGRSPRKAVQSAIRLLARNGTEVTGVVLSKVDTRKYVRSNGDDGQYMRKYNAYHLERGAT</sequence>
<dbReference type="InterPro" id="IPR005702">
    <property type="entry name" value="Wzc-like_C"/>
</dbReference>
<feature type="transmembrane region" description="Helical" evidence="4">
    <location>
        <begin position="450"/>
        <end position="469"/>
    </location>
</feature>
<dbReference type="Gene3D" id="3.40.50.300">
    <property type="entry name" value="P-loop containing nucleotide triphosphate hydrolases"/>
    <property type="match status" value="1"/>
</dbReference>
<name>A0ABT9EB58_9PROT</name>
<keyword evidence="1" id="KW-0547">Nucleotide-binding</keyword>
<accession>A0ABT9EB58</accession>
<protein>
    <submittedName>
        <fullName evidence="5">Polysaccharide biosynthesis tyrosine autokinase</fullName>
    </submittedName>
</protein>